<dbReference type="PANTHER" id="PTHR43229">
    <property type="entry name" value="NODULATION PROTEIN J"/>
    <property type="match status" value="1"/>
</dbReference>
<protein>
    <recommendedName>
        <fullName evidence="5">Transport permease protein</fullName>
    </recommendedName>
</protein>
<accession>A0A662DJX9</accession>
<evidence type="ECO:0000256" key="1">
    <source>
        <dbReference type="ARBA" id="ARBA00004141"/>
    </source>
</evidence>
<organism evidence="7 8">
    <name type="scientific">Aerophobetes bacterium</name>
    <dbReference type="NCBI Taxonomy" id="2030807"/>
    <lineage>
        <taxon>Bacteria</taxon>
        <taxon>Candidatus Aerophobota</taxon>
    </lineage>
</organism>
<feature type="transmembrane region" description="Helical" evidence="5">
    <location>
        <begin position="235"/>
        <end position="257"/>
    </location>
</feature>
<feature type="transmembrane region" description="Helical" evidence="5">
    <location>
        <begin position="181"/>
        <end position="200"/>
    </location>
</feature>
<dbReference type="PROSITE" id="PS51012">
    <property type="entry name" value="ABC_TM2"/>
    <property type="match status" value="1"/>
</dbReference>
<keyword evidence="3 5" id="KW-1133">Transmembrane helix</keyword>
<keyword evidence="5" id="KW-1003">Cell membrane</keyword>
<comment type="subcellular location">
    <subcellularLocation>
        <location evidence="5">Cell membrane</location>
        <topology evidence="5">Multi-pass membrane protein</topology>
    </subcellularLocation>
    <subcellularLocation>
        <location evidence="1">Membrane</location>
        <topology evidence="1">Multi-pass membrane protein</topology>
    </subcellularLocation>
</comment>
<reference evidence="7 8" key="1">
    <citation type="submission" date="2018-06" db="EMBL/GenBank/DDBJ databases">
        <title>Extensive metabolic versatility and redundancy in microbially diverse, dynamic hydrothermal sediments.</title>
        <authorList>
            <person name="Dombrowski N."/>
            <person name="Teske A."/>
            <person name="Baker B.J."/>
        </authorList>
    </citation>
    <scope>NUCLEOTIDE SEQUENCE [LARGE SCALE GENOMIC DNA]</scope>
    <source>
        <strain evidence="7">B3_G15</strain>
    </source>
</reference>
<dbReference type="Proteomes" id="UP000280417">
    <property type="component" value="Unassembled WGS sequence"/>
</dbReference>
<name>A0A662DJX9_UNCAE</name>
<dbReference type="GO" id="GO:0043190">
    <property type="term" value="C:ATP-binding cassette (ABC) transporter complex"/>
    <property type="evidence" value="ECO:0007669"/>
    <property type="project" value="InterPro"/>
</dbReference>
<evidence type="ECO:0000256" key="3">
    <source>
        <dbReference type="ARBA" id="ARBA00022989"/>
    </source>
</evidence>
<dbReference type="NCBIfam" id="TIGR01247">
    <property type="entry name" value="drrB"/>
    <property type="match status" value="1"/>
</dbReference>
<dbReference type="InterPro" id="IPR000412">
    <property type="entry name" value="ABC_2_transport"/>
</dbReference>
<dbReference type="InterPro" id="IPR051784">
    <property type="entry name" value="Nod_factor_ABC_transporter"/>
</dbReference>
<keyword evidence="4 5" id="KW-0472">Membrane</keyword>
<proteinExistence type="inferred from homology"/>
<evidence type="ECO:0000256" key="2">
    <source>
        <dbReference type="ARBA" id="ARBA00022692"/>
    </source>
</evidence>
<evidence type="ECO:0000256" key="4">
    <source>
        <dbReference type="ARBA" id="ARBA00023136"/>
    </source>
</evidence>
<feature type="transmembrane region" description="Helical" evidence="5">
    <location>
        <begin position="70"/>
        <end position="92"/>
    </location>
</feature>
<dbReference type="AlphaFoldDB" id="A0A662DJX9"/>
<evidence type="ECO:0000259" key="6">
    <source>
        <dbReference type="PROSITE" id="PS51012"/>
    </source>
</evidence>
<feature type="transmembrane region" description="Helical" evidence="5">
    <location>
        <begin position="148"/>
        <end position="169"/>
    </location>
</feature>
<dbReference type="InterPro" id="IPR047817">
    <property type="entry name" value="ABC2_TM_bact-type"/>
</dbReference>
<dbReference type="Pfam" id="PF01061">
    <property type="entry name" value="ABC2_membrane"/>
    <property type="match status" value="1"/>
</dbReference>
<evidence type="ECO:0000256" key="5">
    <source>
        <dbReference type="RuleBase" id="RU361157"/>
    </source>
</evidence>
<comment type="similarity">
    <text evidence="5">Belongs to the ABC-2 integral membrane protein family.</text>
</comment>
<dbReference type="InterPro" id="IPR005942">
    <property type="entry name" value="Daunbcin-R_ABC-transpt"/>
</dbReference>
<keyword evidence="5" id="KW-0813">Transport</keyword>
<gene>
    <name evidence="7" type="ORF">DRJ04_02430</name>
</gene>
<sequence>MPEEKMRGVSFQAIYVLWLRELKTFIRARSRIVGNIVQPFFFLAILGVGFKSSMKFTAAGMQGLDYLQFLVPGLVGMSLLFSSMFAGLSILWDRQFGFLREIMVAPVSRLSLVLGRVAGGMTTTVLQAFSILLIAHLFGFRLKGALDLLLSAGFMLLIGTGFVGMGVAFASKMEDMHGFQIVMNFIIMPIFFLSGALFPLEGLPSWLSFLIYMDPLTYGVDALRAVMLGISHFPLIMDFAILTFFCTVMLMVGALFFSQCEV</sequence>
<feature type="domain" description="ABC transmembrane type-2" evidence="6">
    <location>
        <begin position="30"/>
        <end position="260"/>
    </location>
</feature>
<evidence type="ECO:0000313" key="8">
    <source>
        <dbReference type="Proteomes" id="UP000280417"/>
    </source>
</evidence>
<dbReference type="PRINTS" id="PR00164">
    <property type="entry name" value="ABC2TRNSPORT"/>
</dbReference>
<dbReference type="PIRSF" id="PIRSF006648">
    <property type="entry name" value="DrrB"/>
    <property type="match status" value="1"/>
</dbReference>
<dbReference type="PANTHER" id="PTHR43229:SF2">
    <property type="entry name" value="NODULATION PROTEIN J"/>
    <property type="match status" value="1"/>
</dbReference>
<comment type="caution">
    <text evidence="7">The sequence shown here is derived from an EMBL/GenBank/DDBJ whole genome shotgun (WGS) entry which is preliminary data.</text>
</comment>
<feature type="transmembrane region" description="Helical" evidence="5">
    <location>
        <begin position="32"/>
        <end position="50"/>
    </location>
</feature>
<feature type="transmembrane region" description="Helical" evidence="5">
    <location>
        <begin position="113"/>
        <end position="136"/>
    </location>
</feature>
<keyword evidence="2 5" id="KW-0812">Transmembrane</keyword>
<dbReference type="GO" id="GO:0140359">
    <property type="term" value="F:ABC-type transporter activity"/>
    <property type="evidence" value="ECO:0007669"/>
    <property type="project" value="InterPro"/>
</dbReference>
<evidence type="ECO:0000313" key="7">
    <source>
        <dbReference type="EMBL" id="RLE14419.1"/>
    </source>
</evidence>
<dbReference type="EMBL" id="QMQA01000045">
    <property type="protein sequence ID" value="RLE14419.1"/>
    <property type="molecule type" value="Genomic_DNA"/>
</dbReference>
<dbReference type="InterPro" id="IPR013525">
    <property type="entry name" value="ABC2_TM"/>
</dbReference>